<dbReference type="InterPro" id="IPR035093">
    <property type="entry name" value="RelE/ParE_toxin_dom_sf"/>
</dbReference>
<dbReference type="AlphaFoldDB" id="A0A4Z0B2H4"/>
<dbReference type="Gene3D" id="3.30.2310.20">
    <property type="entry name" value="RelE-like"/>
    <property type="match status" value="1"/>
</dbReference>
<dbReference type="Pfam" id="PF05015">
    <property type="entry name" value="HigB-like_toxin"/>
    <property type="match status" value="1"/>
</dbReference>
<protein>
    <recommendedName>
        <fullName evidence="3">Killer protein</fullName>
    </recommendedName>
</protein>
<dbReference type="Proteomes" id="UP000297734">
    <property type="component" value="Unassembled WGS sequence"/>
</dbReference>
<proteinExistence type="predicted"/>
<organism evidence="1 2">
    <name type="scientific">Pseudomonas nabeulensis</name>
    <dbReference type="NCBI Taxonomy" id="2293833"/>
    <lineage>
        <taxon>Bacteria</taxon>
        <taxon>Pseudomonadati</taxon>
        <taxon>Pseudomonadota</taxon>
        <taxon>Gammaproteobacteria</taxon>
        <taxon>Pseudomonadales</taxon>
        <taxon>Pseudomonadaceae</taxon>
        <taxon>Pseudomonas</taxon>
    </lineage>
</organism>
<gene>
    <name evidence="1" type="ORF">DYL61_16885</name>
</gene>
<evidence type="ECO:0000313" key="1">
    <source>
        <dbReference type="EMBL" id="TFY92900.1"/>
    </source>
</evidence>
<dbReference type="EMBL" id="QUZT01000030">
    <property type="protein sequence ID" value="TFY92900.1"/>
    <property type="molecule type" value="Genomic_DNA"/>
</dbReference>
<accession>A0A4Z0B2H4</accession>
<reference evidence="1 2" key="1">
    <citation type="journal article" date="2019" name="Syst. Appl. Microbiol.">
        <title>New species of pathogenic Pseudomonas isolated from citrus in Tunisia: Proposal of Pseudomonas kairouanensis sp. nov. and Pseudomonas nabeulensis sp. nov.</title>
        <authorList>
            <person name="Oueslati M."/>
            <person name="Mulet M."/>
            <person name="Gomila M."/>
            <person name="Berge O."/>
            <person name="Hajlaoui M.R."/>
            <person name="Lalucat J."/>
            <person name="Sadfi-Zouaoui N."/>
            <person name="Garcia-Valdes E."/>
        </authorList>
    </citation>
    <scope>NUCLEOTIDE SEQUENCE [LARGE SCALE GENOMIC DNA]</scope>
    <source>
        <strain evidence="1 2">E10B</strain>
    </source>
</reference>
<name>A0A4Z0B2H4_9PSED</name>
<evidence type="ECO:0008006" key="3">
    <source>
        <dbReference type="Google" id="ProtNLM"/>
    </source>
</evidence>
<dbReference type="InterPro" id="IPR007711">
    <property type="entry name" value="HigB-1"/>
</dbReference>
<dbReference type="SUPFAM" id="SSF143011">
    <property type="entry name" value="RelE-like"/>
    <property type="match status" value="1"/>
</dbReference>
<sequence>MDRPGNRLHALKGKLAGYWAVCVSGNWRVIFRFDGSDAELVDYLDYH</sequence>
<comment type="caution">
    <text evidence="1">The sequence shown here is derived from an EMBL/GenBank/DDBJ whole genome shotgun (WGS) entry which is preliminary data.</text>
</comment>
<keyword evidence="2" id="KW-1185">Reference proteome</keyword>
<evidence type="ECO:0000313" key="2">
    <source>
        <dbReference type="Proteomes" id="UP000297734"/>
    </source>
</evidence>
<dbReference type="OrthoDB" id="9801102at2"/>